<evidence type="ECO:0000313" key="1">
    <source>
        <dbReference type="EMBL" id="KZT61107.1"/>
    </source>
</evidence>
<evidence type="ECO:0008006" key="3">
    <source>
        <dbReference type="Google" id="ProtNLM"/>
    </source>
</evidence>
<keyword evidence="2" id="KW-1185">Reference proteome</keyword>
<reference evidence="1 2" key="1">
    <citation type="journal article" date="2016" name="Mol. Biol. Evol.">
        <title>Comparative Genomics of Early-Diverging Mushroom-Forming Fungi Provides Insights into the Origins of Lignocellulose Decay Capabilities.</title>
        <authorList>
            <person name="Nagy L.G."/>
            <person name="Riley R."/>
            <person name="Tritt A."/>
            <person name="Adam C."/>
            <person name="Daum C."/>
            <person name="Floudas D."/>
            <person name="Sun H."/>
            <person name="Yadav J.S."/>
            <person name="Pangilinan J."/>
            <person name="Larsson K.H."/>
            <person name="Matsuura K."/>
            <person name="Barry K."/>
            <person name="Labutti K."/>
            <person name="Kuo R."/>
            <person name="Ohm R.A."/>
            <person name="Bhattacharya S.S."/>
            <person name="Shirouzu T."/>
            <person name="Yoshinaga Y."/>
            <person name="Martin F.M."/>
            <person name="Grigoriev I.V."/>
            <person name="Hibbett D.S."/>
        </authorList>
    </citation>
    <scope>NUCLEOTIDE SEQUENCE [LARGE SCALE GENOMIC DNA]</scope>
    <source>
        <strain evidence="1 2">HHB12733</strain>
    </source>
</reference>
<protein>
    <recommendedName>
        <fullName evidence="3">DUF4218 domain-containing protein</fullName>
    </recommendedName>
</protein>
<dbReference type="EMBL" id="KV423926">
    <property type="protein sequence ID" value="KZT61107.1"/>
    <property type="molecule type" value="Genomic_DNA"/>
</dbReference>
<dbReference type="InParanoid" id="A0A165IXP9"/>
<dbReference type="PANTHER" id="PTHR46579:SF1">
    <property type="entry name" value="F5_8 TYPE C DOMAIN-CONTAINING PROTEIN"/>
    <property type="match status" value="1"/>
</dbReference>
<dbReference type="OrthoDB" id="3239894at2759"/>
<proteinExistence type="predicted"/>
<name>A0A165IXP9_9BASI</name>
<dbReference type="AlphaFoldDB" id="A0A165IXP9"/>
<evidence type="ECO:0000313" key="2">
    <source>
        <dbReference type="Proteomes" id="UP000076842"/>
    </source>
</evidence>
<gene>
    <name evidence="1" type="ORF">CALCODRAFT_480255</name>
</gene>
<dbReference type="PANTHER" id="PTHR46579">
    <property type="entry name" value="F5/8 TYPE C DOMAIN-CONTAINING PROTEIN-RELATED"/>
    <property type="match status" value="1"/>
</dbReference>
<dbReference type="STRING" id="1353952.A0A165IXP9"/>
<accession>A0A165IXP9</accession>
<sequence length="520" mass="60009">MYAISEQDNIQERDRMKTAYFRRYGCRWTELCRLPYFDPTTMGVIDPMHTFMLGLTRTLWFSVWVKGGPGGDRVMLRGRTETNERELDLIHALLRQFEMPRWFARLPADVGYPAGGNLTSNEWKALVLLYGPTAIPLVLADAAAECSEGLAPGQVPRVPHEAAANFLKMATALKILMRREVTEQDLVRAILLFKEWFEEFVQIYGSKCVTPTFHWLTHMAAQIRRYGPIHGFWTYLYKHLNKVMKTYRTKNHGGGELEVTFSREWKHKMMIARLSAALVKQDEDPMGKEVALEIQKQTRDQLRAGTLAEMVQQDGVGDESRAEQRRCVADGRSQTSSLDGSQLPGLLHWYRQHRPAWDLRRPDEYNTPEDSRFLDDHARFHQQFLLQGRRIDTCPQDKPNKSDSLVVMRMRPRLAWASELRSVFAHKQCGETRLFVEVTWLKPLEQELTIQGVYLPYPELEVEFWQYEKYLAPDADGPPAILLAQLLDGVAARCAVEVEGHLVWVTAGISLHISYRMTRL</sequence>
<dbReference type="Proteomes" id="UP000076842">
    <property type="component" value="Unassembled WGS sequence"/>
</dbReference>
<organism evidence="1 2">
    <name type="scientific">Calocera cornea HHB12733</name>
    <dbReference type="NCBI Taxonomy" id="1353952"/>
    <lineage>
        <taxon>Eukaryota</taxon>
        <taxon>Fungi</taxon>
        <taxon>Dikarya</taxon>
        <taxon>Basidiomycota</taxon>
        <taxon>Agaricomycotina</taxon>
        <taxon>Dacrymycetes</taxon>
        <taxon>Dacrymycetales</taxon>
        <taxon>Dacrymycetaceae</taxon>
        <taxon>Calocera</taxon>
    </lineage>
</organism>